<evidence type="ECO:0000256" key="1">
    <source>
        <dbReference type="SAM" id="MobiDB-lite"/>
    </source>
</evidence>
<dbReference type="Gene3D" id="3.80.10.10">
    <property type="entry name" value="Ribonuclease Inhibitor"/>
    <property type="match status" value="1"/>
</dbReference>
<protein>
    <recommendedName>
        <fullName evidence="2">At1g61320/AtMIF1 LRR domain-containing protein</fullName>
    </recommendedName>
</protein>
<dbReference type="PANTHER" id="PTHR34145">
    <property type="entry name" value="OS02G0105600 PROTEIN"/>
    <property type="match status" value="1"/>
</dbReference>
<proteinExistence type="predicted"/>
<dbReference type="SUPFAM" id="SSF52058">
    <property type="entry name" value="L domain-like"/>
    <property type="match status" value="1"/>
</dbReference>
<evidence type="ECO:0000313" key="3">
    <source>
        <dbReference type="EMBL" id="CAL4960006.1"/>
    </source>
</evidence>
<gene>
    <name evidence="3" type="ORF">URODEC1_LOCUS44142</name>
</gene>
<dbReference type="EMBL" id="OZ075129">
    <property type="protein sequence ID" value="CAL4960006.1"/>
    <property type="molecule type" value="Genomic_DNA"/>
</dbReference>
<evidence type="ECO:0000259" key="2">
    <source>
        <dbReference type="Pfam" id="PF23622"/>
    </source>
</evidence>
<accession>A0ABC8ZGZ7</accession>
<dbReference type="AlphaFoldDB" id="A0ABC8ZGZ7"/>
<dbReference type="Proteomes" id="UP001497457">
    <property type="component" value="Chromosome 19rd"/>
</dbReference>
<dbReference type="PANTHER" id="PTHR34145:SF7">
    <property type="entry name" value="F-BOX_LRR-REPEAT PROTEIN"/>
    <property type="match status" value="1"/>
</dbReference>
<feature type="region of interest" description="Disordered" evidence="1">
    <location>
        <begin position="1"/>
        <end position="40"/>
    </location>
</feature>
<reference evidence="3" key="1">
    <citation type="submission" date="2024-10" db="EMBL/GenBank/DDBJ databases">
        <authorList>
            <person name="Ryan C."/>
        </authorList>
    </citation>
    <scope>NUCLEOTIDE SEQUENCE [LARGE SCALE GENOMIC DNA]</scope>
</reference>
<dbReference type="InterPro" id="IPR036047">
    <property type="entry name" value="F-box-like_dom_sf"/>
</dbReference>
<organism evidence="3 4">
    <name type="scientific">Urochloa decumbens</name>
    <dbReference type="NCBI Taxonomy" id="240449"/>
    <lineage>
        <taxon>Eukaryota</taxon>
        <taxon>Viridiplantae</taxon>
        <taxon>Streptophyta</taxon>
        <taxon>Embryophyta</taxon>
        <taxon>Tracheophyta</taxon>
        <taxon>Spermatophyta</taxon>
        <taxon>Magnoliopsida</taxon>
        <taxon>Liliopsida</taxon>
        <taxon>Poales</taxon>
        <taxon>Poaceae</taxon>
        <taxon>PACMAD clade</taxon>
        <taxon>Panicoideae</taxon>
        <taxon>Panicodae</taxon>
        <taxon>Paniceae</taxon>
        <taxon>Melinidinae</taxon>
        <taxon>Urochloa</taxon>
    </lineage>
</organism>
<sequence length="518" mass="58660">MSMERQPDCRRRRTQGTNGLNASRAKRKGSPCQRDDDSQGGEIQIQSLPEDTWCYIHSLMPMQAAARAACVSRAFLRSWRCHPNLTFSYTTLGLDKKTCESDAAARDFSGKVDQILKRHSGIGMKKLKIHMFEYCDAKDSCNLDTWLQIAVMPGIEELKLTLPIEADRDSLLGKRAKYIFPHSLLSNGSGDSIRYLFLSGCSFNATAELCWLRSLTKLYLHGVYITGDKLGCLLCNSLALERLEIRYCDGLVCLKVPFMLQQLRYLEVFGCDGLQMINNKAPNISRFSYEGGRTVQLSLGETLQMKKLYINFHGAVHYARVELPSSMPNLKTATIYSSCEMINTPMLRSKYLHLKKLSIVLSATTFPAAYDYFSLVSFFDACPSLETLVLNVSQWKMEHASIFTNPLDLRRMQGQQHHKMKRVKILGFTSVKSLVELTCHIVESITSLEHLTLEAIQSSFRCSVPAHKRRKCSPLPTDVLMEAQRAVLAIRTYIEPKVPSMVKLRVVEPCRRCHAVEL</sequence>
<dbReference type="SUPFAM" id="SSF81383">
    <property type="entry name" value="F-box domain"/>
    <property type="match status" value="1"/>
</dbReference>
<evidence type="ECO:0000313" key="4">
    <source>
        <dbReference type="Proteomes" id="UP001497457"/>
    </source>
</evidence>
<keyword evidence="4" id="KW-1185">Reference proteome</keyword>
<feature type="domain" description="At1g61320/AtMIF1 LRR" evidence="2">
    <location>
        <begin position="115"/>
        <end position="510"/>
    </location>
</feature>
<dbReference type="InterPro" id="IPR053772">
    <property type="entry name" value="At1g61320/At1g61330-like"/>
</dbReference>
<dbReference type="InterPro" id="IPR055357">
    <property type="entry name" value="LRR_At1g61320_AtMIF1"/>
</dbReference>
<dbReference type="Pfam" id="PF23622">
    <property type="entry name" value="LRR_At1g61320_AtMIF1"/>
    <property type="match status" value="1"/>
</dbReference>
<name>A0ABC8ZGZ7_9POAL</name>
<dbReference type="InterPro" id="IPR032675">
    <property type="entry name" value="LRR_dom_sf"/>
</dbReference>